<name>A0A6J5NN44_9CAUD</name>
<sequence length="408" mass="45561">MNIAKDLQSLAVPVENLTALDKNARRGDVDAVAKSYQQFGQRKPIVAKRNKAVKGGKPTGMVIAGNHQLLAAKQLGWTEIAVVFTDDDDKTARAFALADNRTHDLGDYDNVLLAELLEELKIDDDLFGASGYTPKDLKNLLSDNAKKDKYDGKTDPDDIPETPTKPKSKAGDIYKLGNHRLFVGDSCDPASYEKLLEGGKAQMCFTDPPYNVNYKSANDNVTKKQIMNDNLGDDFYAFLHDACQNIVNYTDGGCYLAMSSSELHTLQRAWLAVGGHWSTFIIWAKNTFTLGRSDYHRQYEPILYGWNKKTGHKWHGDRSQGDVWFVDKPRKSDLHPTMKPVELVEKAIHNSSQIGEQVLDPFGGSGTTLIACERTGRHARMIELDPRFADVIIKRWEDHTGLTAEKVS</sequence>
<dbReference type="Pfam" id="PF02195">
    <property type="entry name" value="ParB_N"/>
    <property type="match status" value="1"/>
</dbReference>
<protein>
    <submittedName>
        <fullName evidence="6">COG0863 DNA modification methylase</fullName>
    </submittedName>
</protein>
<dbReference type="PRINTS" id="PR00508">
    <property type="entry name" value="S21N4MTFRASE"/>
</dbReference>
<feature type="region of interest" description="Disordered" evidence="4">
    <location>
        <begin position="146"/>
        <end position="170"/>
    </location>
</feature>
<evidence type="ECO:0000256" key="4">
    <source>
        <dbReference type="SAM" id="MobiDB-lite"/>
    </source>
</evidence>
<dbReference type="InterPro" id="IPR002941">
    <property type="entry name" value="DNA_methylase_N4/N6"/>
</dbReference>
<evidence type="ECO:0000256" key="1">
    <source>
        <dbReference type="ARBA" id="ARBA00006594"/>
    </source>
</evidence>
<dbReference type="GO" id="GO:0032259">
    <property type="term" value="P:methylation"/>
    <property type="evidence" value="ECO:0007669"/>
    <property type="project" value="UniProtKB-KW"/>
</dbReference>
<dbReference type="InterPro" id="IPR003115">
    <property type="entry name" value="ParB_N"/>
</dbReference>
<keyword evidence="3" id="KW-0808">Transferase</keyword>
<evidence type="ECO:0000259" key="5">
    <source>
        <dbReference type="SMART" id="SM00470"/>
    </source>
</evidence>
<comment type="similarity">
    <text evidence="1">Belongs to the N(4)/N(6)-methyltransferase family.</text>
</comment>
<dbReference type="EMBL" id="LR796677">
    <property type="protein sequence ID" value="CAB4159146.1"/>
    <property type="molecule type" value="Genomic_DNA"/>
</dbReference>
<dbReference type="SMART" id="SM00470">
    <property type="entry name" value="ParB"/>
    <property type="match status" value="1"/>
</dbReference>
<gene>
    <name evidence="6" type="ORF">UFOVP711_58</name>
</gene>
<dbReference type="SUPFAM" id="SSF110849">
    <property type="entry name" value="ParB/Sulfiredoxin"/>
    <property type="match status" value="1"/>
</dbReference>
<dbReference type="Gene3D" id="3.90.1530.10">
    <property type="entry name" value="Conserved hypothetical protein from pyrococcus furiosus pfu- 392566-001, ParB domain"/>
    <property type="match status" value="1"/>
</dbReference>
<dbReference type="GO" id="GO:0003677">
    <property type="term" value="F:DNA binding"/>
    <property type="evidence" value="ECO:0007669"/>
    <property type="project" value="InterPro"/>
</dbReference>
<organism evidence="6">
    <name type="scientific">uncultured Caudovirales phage</name>
    <dbReference type="NCBI Taxonomy" id="2100421"/>
    <lineage>
        <taxon>Viruses</taxon>
        <taxon>Duplodnaviria</taxon>
        <taxon>Heunggongvirae</taxon>
        <taxon>Uroviricota</taxon>
        <taxon>Caudoviricetes</taxon>
        <taxon>Peduoviridae</taxon>
        <taxon>Maltschvirus</taxon>
        <taxon>Maltschvirus maltsch</taxon>
    </lineage>
</organism>
<feature type="compositionally biased region" description="Basic and acidic residues" evidence="4">
    <location>
        <begin position="146"/>
        <end position="156"/>
    </location>
</feature>
<dbReference type="PROSITE" id="PS00092">
    <property type="entry name" value="N6_MTASE"/>
    <property type="match status" value="1"/>
</dbReference>
<reference evidence="6" key="1">
    <citation type="submission" date="2020-04" db="EMBL/GenBank/DDBJ databases">
        <authorList>
            <person name="Chiriac C."/>
            <person name="Salcher M."/>
            <person name="Ghai R."/>
            <person name="Kavagutti S V."/>
        </authorList>
    </citation>
    <scope>NUCLEOTIDE SEQUENCE</scope>
</reference>
<dbReference type="InterPro" id="IPR036086">
    <property type="entry name" value="ParB/Sulfiredoxin_sf"/>
</dbReference>
<evidence type="ECO:0000256" key="2">
    <source>
        <dbReference type="ARBA" id="ARBA00022603"/>
    </source>
</evidence>
<keyword evidence="2 6" id="KW-0489">Methyltransferase</keyword>
<proteinExistence type="inferred from homology"/>
<dbReference type="InterPro" id="IPR015840">
    <property type="entry name" value="DNA_MeTrfase_ParB"/>
</dbReference>
<dbReference type="InterPro" id="IPR001091">
    <property type="entry name" value="RM_Methyltransferase"/>
</dbReference>
<evidence type="ECO:0000256" key="3">
    <source>
        <dbReference type="ARBA" id="ARBA00022679"/>
    </source>
</evidence>
<evidence type="ECO:0000313" key="6">
    <source>
        <dbReference type="EMBL" id="CAB4159146.1"/>
    </source>
</evidence>
<feature type="domain" description="ParB-like N-terminal" evidence="5">
    <location>
        <begin position="10"/>
        <end position="101"/>
    </location>
</feature>
<dbReference type="GO" id="GO:0008170">
    <property type="term" value="F:N-methyltransferase activity"/>
    <property type="evidence" value="ECO:0007669"/>
    <property type="project" value="InterPro"/>
</dbReference>
<dbReference type="Gene3D" id="3.40.50.150">
    <property type="entry name" value="Vaccinia Virus protein VP39"/>
    <property type="match status" value="1"/>
</dbReference>
<dbReference type="Pfam" id="PF01555">
    <property type="entry name" value="N6_N4_Mtase"/>
    <property type="match status" value="1"/>
</dbReference>
<dbReference type="InterPro" id="IPR029063">
    <property type="entry name" value="SAM-dependent_MTases_sf"/>
</dbReference>
<accession>A0A6J5NN44</accession>
<dbReference type="InterPro" id="IPR002052">
    <property type="entry name" value="DNA_methylase_N6_adenine_CS"/>
</dbReference>
<dbReference type="SUPFAM" id="SSF53335">
    <property type="entry name" value="S-adenosyl-L-methionine-dependent methyltransferases"/>
    <property type="match status" value="1"/>
</dbReference>
<dbReference type="PIRSF" id="PIRSF036758">
    <property type="entry name" value="Aden_M_ParB"/>
    <property type="match status" value="1"/>
</dbReference>